<comment type="caution">
    <text evidence="1">The sequence shown here is derived from an EMBL/GenBank/DDBJ whole genome shotgun (WGS) entry which is preliminary data.</text>
</comment>
<sequence>FVHIPEKDTPFFANSVTSKQYDTRSQKHVRNPPEQNKDNDKSKVPKLEILLQHNHDVFAWSLGDLGRTSITCHFINTRDALPIKQRPYRHFPKERHYLQKKLGHMLREKIIRSSIGSWTSPVVLYSSLDLVSGYWQIEMSKSDKKKTAFVT</sequence>
<reference evidence="1" key="1">
    <citation type="submission" date="2021-06" db="EMBL/GenBank/DDBJ databases">
        <authorList>
            <person name="Kallberg Y."/>
            <person name="Tangrot J."/>
            <person name="Rosling A."/>
        </authorList>
    </citation>
    <scope>NUCLEOTIDE SEQUENCE</scope>
    <source>
        <strain evidence="1">IL203A</strain>
    </source>
</reference>
<accession>A0ACA9N9I6</accession>
<keyword evidence="2" id="KW-1185">Reference proteome</keyword>
<organism evidence="1 2">
    <name type="scientific">Dentiscutata heterogama</name>
    <dbReference type="NCBI Taxonomy" id="1316150"/>
    <lineage>
        <taxon>Eukaryota</taxon>
        <taxon>Fungi</taxon>
        <taxon>Fungi incertae sedis</taxon>
        <taxon>Mucoromycota</taxon>
        <taxon>Glomeromycotina</taxon>
        <taxon>Glomeromycetes</taxon>
        <taxon>Diversisporales</taxon>
        <taxon>Gigasporaceae</taxon>
        <taxon>Dentiscutata</taxon>
    </lineage>
</organism>
<gene>
    <name evidence="1" type="ORF">DHETER_LOCUS8787</name>
</gene>
<evidence type="ECO:0000313" key="1">
    <source>
        <dbReference type="EMBL" id="CAG8639698.1"/>
    </source>
</evidence>
<feature type="non-terminal residue" evidence="1">
    <location>
        <position position="1"/>
    </location>
</feature>
<dbReference type="Proteomes" id="UP000789702">
    <property type="component" value="Unassembled WGS sequence"/>
</dbReference>
<feature type="non-terminal residue" evidence="1">
    <location>
        <position position="151"/>
    </location>
</feature>
<protein>
    <submittedName>
        <fullName evidence="1">5555_t:CDS:1</fullName>
    </submittedName>
</protein>
<name>A0ACA9N9I6_9GLOM</name>
<proteinExistence type="predicted"/>
<evidence type="ECO:0000313" key="2">
    <source>
        <dbReference type="Proteomes" id="UP000789702"/>
    </source>
</evidence>
<dbReference type="EMBL" id="CAJVPU010014387">
    <property type="protein sequence ID" value="CAG8639698.1"/>
    <property type="molecule type" value="Genomic_DNA"/>
</dbReference>